<dbReference type="OrthoDB" id="9803495at2"/>
<evidence type="ECO:0000256" key="1">
    <source>
        <dbReference type="ARBA" id="ARBA00004651"/>
    </source>
</evidence>
<evidence type="ECO:0000256" key="7">
    <source>
        <dbReference type="ARBA" id="ARBA00023136"/>
    </source>
</evidence>
<dbReference type="InterPro" id="IPR003784">
    <property type="entry name" value="BioY"/>
</dbReference>
<dbReference type="PATRIC" id="fig|755172.3.peg.824"/>
<feature type="transmembrane region" description="Helical" evidence="9">
    <location>
        <begin position="53"/>
        <end position="70"/>
    </location>
</feature>
<dbReference type="PANTHER" id="PTHR34295">
    <property type="entry name" value="BIOTIN TRANSPORTER BIOY"/>
    <property type="match status" value="1"/>
</dbReference>
<keyword evidence="11" id="KW-1185">Reference proteome</keyword>
<evidence type="ECO:0000256" key="4">
    <source>
        <dbReference type="ARBA" id="ARBA00022475"/>
    </source>
</evidence>
<keyword evidence="6 9" id="KW-1133">Transmembrane helix</keyword>
<reference evidence="11" key="1">
    <citation type="submission" date="2016-01" db="EMBL/GenBank/DDBJ databases">
        <authorList>
            <person name="Mitreva M."/>
            <person name="Pepin K.H."/>
            <person name="Mihindukulasuriya K.A."/>
            <person name="Fulton R."/>
            <person name="Fronick C."/>
            <person name="O'Laughlin M."/>
            <person name="Miner T."/>
            <person name="Herter B."/>
            <person name="Rosa B.A."/>
            <person name="Cordes M."/>
            <person name="Tomlinson C."/>
            <person name="Wollam A."/>
            <person name="Palsikar V.B."/>
            <person name="Mardis E.R."/>
            <person name="Wilson R.K."/>
        </authorList>
    </citation>
    <scope>NUCLEOTIDE SEQUENCE [LARGE SCALE GENOMIC DNA]</scope>
    <source>
        <strain evidence="11">DNF00729</strain>
    </source>
</reference>
<dbReference type="PIRSF" id="PIRSF016661">
    <property type="entry name" value="BioY"/>
    <property type="match status" value="1"/>
</dbReference>
<feature type="transmembrane region" description="Helical" evidence="9">
    <location>
        <begin position="76"/>
        <end position="97"/>
    </location>
</feature>
<dbReference type="GO" id="GO:0015225">
    <property type="term" value="F:biotin transmembrane transporter activity"/>
    <property type="evidence" value="ECO:0007669"/>
    <property type="project" value="UniProtKB-UniRule"/>
</dbReference>
<organism evidence="10 11">
    <name type="scientific">Aedoeadaptatus coxii</name>
    <dbReference type="NCBI Taxonomy" id="755172"/>
    <lineage>
        <taxon>Bacteria</taxon>
        <taxon>Bacillati</taxon>
        <taxon>Bacillota</taxon>
        <taxon>Tissierellia</taxon>
        <taxon>Tissierellales</taxon>
        <taxon>Peptoniphilaceae</taxon>
        <taxon>Aedoeadaptatus</taxon>
    </lineage>
</organism>
<comment type="caution">
    <text evidence="10">The sequence shown here is derived from an EMBL/GenBank/DDBJ whole genome shotgun (WGS) entry which is preliminary data.</text>
</comment>
<dbReference type="STRING" id="755172.HMPREF1863_00866"/>
<dbReference type="GO" id="GO:0005886">
    <property type="term" value="C:plasma membrane"/>
    <property type="evidence" value="ECO:0007669"/>
    <property type="project" value="UniProtKB-SubCell"/>
</dbReference>
<evidence type="ECO:0000313" key="11">
    <source>
        <dbReference type="Proteomes" id="UP000070442"/>
    </source>
</evidence>
<name>A0A134AGL1_9FIRM</name>
<evidence type="ECO:0000256" key="6">
    <source>
        <dbReference type="ARBA" id="ARBA00022989"/>
    </source>
</evidence>
<keyword evidence="3 8" id="KW-0813">Transport</keyword>
<comment type="similarity">
    <text evidence="2 8">Belongs to the BioY family.</text>
</comment>
<dbReference type="RefSeq" id="WP_068367608.1">
    <property type="nucleotide sequence ID" value="NZ_KQ960173.1"/>
</dbReference>
<gene>
    <name evidence="10" type="ORF">HMPREF1863_00866</name>
</gene>
<comment type="subcellular location">
    <subcellularLocation>
        <location evidence="1 8">Cell membrane</location>
        <topology evidence="1 8">Multi-pass membrane protein</topology>
    </subcellularLocation>
</comment>
<evidence type="ECO:0000256" key="5">
    <source>
        <dbReference type="ARBA" id="ARBA00022692"/>
    </source>
</evidence>
<protein>
    <recommendedName>
        <fullName evidence="8">Biotin transporter</fullName>
    </recommendedName>
</protein>
<evidence type="ECO:0000256" key="8">
    <source>
        <dbReference type="PIRNR" id="PIRNR016661"/>
    </source>
</evidence>
<sequence length="179" mass="19084">MKTKQLTVMALYLAMIIVSGLFAIPTPMGIPIVLQNMVCALGGALLGKKHGTLTVLVFILCILIGLPVLPGGRGGAAIFAGATGSFFIGYILSPYFIGLAIEKCHPKTIWHYFIIFWLFGALFINLTGIPSLSYHSGGIAVAFKTILGFIPGDTVKAIAVAWITERVFASGKVKTLEKL</sequence>
<keyword evidence="5 9" id="KW-0812">Transmembrane</keyword>
<keyword evidence="7 8" id="KW-0472">Membrane</keyword>
<dbReference type="AlphaFoldDB" id="A0A134AGL1"/>
<feature type="transmembrane region" description="Helical" evidence="9">
    <location>
        <begin position="7"/>
        <end position="24"/>
    </location>
</feature>
<dbReference type="PANTHER" id="PTHR34295:SF4">
    <property type="entry name" value="BIOTIN TRANSPORTER BIOY-RELATED"/>
    <property type="match status" value="1"/>
</dbReference>
<dbReference type="Proteomes" id="UP000070442">
    <property type="component" value="Unassembled WGS sequence"/>
</dbReference>
<proteinExistence type="inferred from homology"/>
<feature type="transmembrane region" description="Helical" evidence="9">
    <location>
        <begin position="109"/>
        <end position="129"/>
    </location>
</feature>
<accession>A0A134AGL1</accession>
<keyword evidence="4 8" id="KW-1003">Cell membrane</keyword>
<evidence type="ECO:0000256" key="2">
    <source>
        <dbReference type="ARBA" id="ARBA00010692"/>
    </source>
</evidence>
<evidence type="ECO:0000256" key="9">
    <source>
        <dbReference type="SAM" id="Phobius"/>
    </source>
</evidence>
<dbReference type="Pfam" id="PF02632">
    <property type="entry name" value="BioY"/>
    <property type="match status" value="1"/>
</dbReference>
<dbReference type="EMBL" id="LSDG01000024">
    <property type="protein sequence ID" value="KXB66814.1"/>
    <property type="molecule type" value="Genomic_DNA"/>
</dbReference>
<dbReference type="Gene3D" id="1.10.1760.20">
    <property type="match status" value="1"/>
</dbReference>
<evidence type="ECO:0000313" key="10">
    <source>
        <dbReference type="EMBL" id="KXB66814.1"/>
    </source>
</evidence>
<evidence type="ECO:0000256" key="3">
    <source>
        <dbReference type="ARBA" id="ARBA00022448"/>
    </source>
</evidence>